<evidence type="ECO:0000313" key="2">
    <source>
        <dbReference type="EMBL" id="MBZ4039213.1"/>
    </source>
</evidence>
<keyword evidence="3" id="KW-1185">Reference proteome</keyword>
<reference evidence="2 3" key="1">
    <citation type="submission" date="2021-09" db="EMBL/GenBank/DDBJ databases">
        <title>Lysobacter sp. 13A isolated from the river sediment.</title>
        <authorList>
            <person name="Liu H."/>
            <person name="Li S."/>
            <person name="Mao S."/>
        </authorList>
    </citation>
    <scope>NUCLEOTIDE SEQUENCE [LARGE SCALE GENOMIC DNA]</scope>
    <source>
        <strain evidence="2 3">13A</strain>
    </source>
</reference>
<gene>
    <name evidence="2" type="ORF">K6753_06665</name>
</gene>
<dbReference type="EMBL" id="JAINZW010000002">
    <property type="protein sequence ID" value="MBZ4039213.1"/>
    <property type="molecule type" value="Genomic_DNA"/>
</dbReference>
<evidence type="ECO:0000313" key="3">
    <source>
        <dbReference type="Proteomes" id="UP001430954"/>
    </source>
</evidence>
<protein>
    <submittedName>
        <fullName evidence="2">Uncharacterized protein</fullName>
    </submittedName>
</protein>
<accession>A0ABS7T5S7</accession>
<organism evidence="2 3">
    <name type="scientific">Novilysobacter selenitireducens</name>
    <dbReference type="NCBI Taxonomy" id="2872639"/>
    <lineage>
        <taxon>Bacteria</taxon>
        <taxon>Pseudomonadati</taxon>
        <taxon>Pseudomonadota</taxon>
        <taxon>Gammaproteobacteria</taxon>
        <taxon>Lysobacterales</taxon>
        <taxon>Lysobacteraceae</taxon>
        <taxon>Novilysobacter</taxon>
    </lineage>
</organism>
<sequence length="170" mass="17445">MHAFTRLATHVLLAAAVIAVPPAAHAGESVASSGLGPEWRAIAHERLDDMRGGFQLPSGLVLSFGVERAVWVNGALVASTRVQINDIAQMTPQQAAQLQAFQQGMGIQVGGGNVLVAPGSGALVIQNTRDNQAIRALTTLSVDVGTLGTFQQLNAHDALQAAVLAGIGGP</sequence>
<dbReference type="Proteomes" id="UP001430954">
    <property type="component" value="Unassembled WGS sequence"/>
</dbReference>
<proteinExistence type="predicted"/>
<feature type="chain" id="PRO_5045920927" evidence="1">
    <location>
        <begin position="27"/>
        <end position="170"/>
    </location>
</feature>
<comment type="caution">
    <text evidence="2">The sequence shown here is derived from an EMBL/GenBank/DDBJ whole genome shotgun (WGS) entry which is preliminary data.</text>
</comment>
<keyword evidence="1" id="KW-0732">Signal</keyword>
<evidence type="ECO:0000256" key="1">
    <source>
        <dbReference type="SAM" id="SignalP"/>
    </source>
</evidence>
<name>A0ABS7T5S7_9GAMM</name>
<feature type="signal peptide" evidence="1">
    <location>
        <begin position="1"/>
        <end position="26"/>
    </location>
</feature>
<dbReference type="RefSeq" id="WP_223675545.1">
    <property type="nucleotide sequence ID" value="NZ_JAINZW010000002.1"/>
</dbReference>